<proteinExistence type="predicted"/>
<dbReference type="VEuPathDB" id="VectorBase:RPRC004911"/>
<protein>
    <submittedName>
        <fullName evidence="1">Uncharacterized protein</fullName>
    </submittedName>
</protein>
<evidence type="ECO:0000313" key="2">
    <source>
        <dbReference type="Proteomes" id="UP000015103"/>
    </source>
</evidence>
<keyword evidence="2" id="KW-1185">Reference proteome</keyword>
<dbReference type="Proteomes" id="UP000015103">
    <property type="component" value="Unassembled WGS sequence"/>
</dbReference>
<organism evidence="1 2">
    <name type="scientific">Rhodnius prolixus</name>
    <name type="common">Triatomid bug</name>
    <dbReference type="NCBI Taxonomy" id="13249"/>
    <lineage>
        <taxon>Eukaryota</taxon>
        <taxon>Metazoa</taxon>
        <taxon>Ecdysozoa</taxon>
        <taxon>Arthropoda</taxon>
        <taxon>Hexapoda</taxon>
        <taxon>Insecta</taxon>
        <taxon>Pterygota</taxon>
        <taxon>Neoptera</taxon>
        <taxon>Paraneoptera</taxon>
        <taxon>Hemiptera</taxon>
        <taxon>Heteroptera</taxon>
        <taxon>Panheteroptera</taxon>
        <taxon>Cimicomorpha</taxon>
        <taxon>Reduviidae</taxon>
        <taxon>Triatominae</taxon>
        <taxon>Rhodnius</taxon>
    </lineage>
</organism>
<dbReference type="EnsemblMetazoa" id="RPRC004911-RA">
    <property type="protein sequence ID" value="RPRC004911-PA"/>
    <property type="gene ID" value="RPRC004911"/>
</dbReference>
<name>T1HLI7_RHOPR</name>
<reference evidence="1" key="1">
    <citation type="submission" date="2015-05" db="UniProtKB">
        <authorList>
            <consortium name="EnsemblMetazoa"/>
        </authorList>
    </citation>
    <scope>IDENTIFICATION</scope>
</reference>
<accession>T1HLI7</accession>
<dbReference type="InParanoid" id="T1HLI7"/>
<dbReference type="AlphaFoldDB" id="T1HLI7"/>
<sequence length="120" mass="13360">MKKYTVLLLSILMVYSECLPFKDLSKEVKINSDTALSEFRPETDDSPRATTVETLLESNEQPSLVTEETTFDLESLINSFRRIKVEVGTLPPRGAAINAIELCDSGFQKGPSGKCRRVFG</sequence>
<dbReference type="HOGENOM" id="CLU_1827697_0_0_1"/>
<dbReference type="EMBL" id="ACPB03018059">
    <property type="status" value="NOT_ANNOTATED_CDS"/>
    <property type="molecule type" value="Genomic_DNA"/>
</dbReference>
<evidence type="ECO:0000313" key="1">
    <source>
        <dbReference type="EnsemblMetazoa" id="RPRC004911-PA"/>
    </source>
</evidence>